<proteinExistence type="predicted"/>
<name>A0A9P4LU71_9PEZI</name>
<feature type="compositionally biased region" description="Basic and acidic residues" evidence="1">
    <location>
        <begin position="75"/>
        <end position="85"/>
    </location>
</feature>
<dbReference type="AlphaFoldDB" id="A0A9P4LU71"/>
<evidence type="ECO:0000313" key="2">
    <source>
        <dbReference type="EMBL" id="KAF2083819.1"/>
    </source>
</evidence>
<evidence type="ECO:0000313" key="3">
    <source>
        <dbReference type="Proteomes" id="UP000799776"/>
    </source>
</evidence>
<protein>
    <submittedName>
        <fullName evidence="2">Uncharacterized protein</fullName>
    </submittedName>
</protein>
<feature type="region of interest" description="Disordered" evidence="1">
    <location>
        <begin position="45"/>
        <end position="85"/>
    </location>
</feature>
<evidence type="ECO:0000256" key="1">
    <source>
        <dbReference type="SAM" id="MobiDB-lite"/>
    </source>
</evidence>
<organism evidence="2 3">
    <name type="scientific">Saccharata proteae CBS 121410</name>
    <dbReference type="NCBI Taxonomy" id="1314787"/>
    <lineage>
        <taxon>Eukaryota</taxon>
        <taxon>Fungi</taxon>
        <taxon>Dikarya</taxon>
        <taxon>Ascomycota</taxon>
        <taxon>Pezizomycotina</taxon>
        <taxon>Dothideomycetes</taxon>
        <taxon>Dothideomycetes incertae sedis</taxon>
        <taxon>Botryosphaeriales</taxon>
        <taxon>Saccharataceae</taxon>
        <taxon>Saccharata</taxon>
    </lineage>
</organism>
<comment type="caution">
    <text evidence="2">The sequence shown here is derived from an EMBL/GenBank/DDBJ whole genome shotgun (WGS) entry which is preliminary data.</text>
</comment>
<dbReference type="EMBL" id="ML978756">
    <property type="protein sequence ID" value="KAF2083819.1"/>
    <property type="molecule type" value="Genomic_DNA"/>
</dbReference>
<gene>
    <name evidence="2" type="ORF">K490DRAFT_69420</name>
</gene>
<dbReference type="Proteomes" id="UP000799776">
    <property type="component" value="Unassembled WGS sequence"/>
</dbReference>
<reference evidence="2" key="1">
    <citation type="journal article" date="2020" name="Stud. Mycol.">
        <title>101 Dothideomycetes genomes: a test case for predicting lifestyles and emergence of pathogens.</title>
        <authorList>
            <person name="Haridas S."/>
            <person name="Albert R."/>
            <person name="Binder M."/>
            <person name="Bloem J."/>
            <person name="Labutti K."/>
            <person name="Salamov A."/>
            <person name="Andreopoulos B."/>
            <person name="Baker S."/>
            <person name="Barry K."/>
            <person name="Bills G."/>
            <person name="Bluhm B."/>
            <person name="Cannon C."/>
            <person name="Castanera R."/>
            <person name="Culley D."/>
            <person name="Daum C."/>
            <person name="Ezra D."/>
            <person name="Gonzalez J."/>
            <person name="Henrissat B."/>
            <person name="Kuo A."/>
            <person name="Liang C."/>
            <person name="Lipzen A."/>
            <person name="Lutzoni F."/>
            <person name="Magnuson J."/>
            <person name="Mondo S."/>
            <person name="Nolan M."/>
            <person name="Ohm R."/>
            <person name="Pangilinan J."/>
            <person name="Park H.-J."/>
            <person name="Ramirez L."/>
            <person name="Alfaro M."/>
            <person name="Sun H."/>
            <person name="Tritt A."/>
            <person name="Yoshinaga Y."/>
            <person name="Zwiers L.-H."/>
            <person name="Turgeon B."/>
            <person name="Goodwin S."/>
            <person name="Spatafora J."/>
            <person name="Crous P."/>
            <person name="Grigoriev I."/>
        </authorList>
    </citation>
    <scope>NUCLEOTIDE SEQUENCE</scope>
    <source>
        <strain evidence="2">CBS 121410</strain>
    </source>
</reference>
<accession>A0A9P4LU71</accession>
<feature type="compositionally biased region" description="Polar residues" evidence="1">
    <location>
        <begin position="58"/>
        <end position="74"/>
    </location>
</feature>
<keyword evidence="3" id="KW-1185">Reference proteome</keyword>
<sequence>MTSPPPQEPTPMHEAAAPMGLLKKMKTDLSMSFIKVVRRVAKISRQMALPRSPKNKASAGNTPPQERPNMTSNNDHSDAREAAVEREQLSDLDHWKYLAWSVSPSRPAWLRCMLLQMLSSTVEAGKAEIYLYQALDTCEQIPDSMSLIKDDLQSMTRALLQQLKGDEETQVKPERTKYSLKEPLLVIPTDWRESLLRLIANPRSLPEIRCLLLRILAILCVEPSDGSDYLSQELALRKKLIPGDTTDAIRFEIDYWLEDSKCTALVRSILTLLKDQLHRDLSTGR</sequence>